<evidence type="ECO:0000256" key="3">
    <source>
        <dbReference type="SAM" id="MobiDB-lite"/>
    </source>
</evidence>
<dbReference type="SUPFAM" id="SSF55550">
    <property type="entry name" value="SH2 domain"/>
    <property type="match status" value="1"/>
</dbReference>
<feature type="region of interest" description="Disordered" evidence="3">
    <location>
        <begin position="548"/>
        <end position="631"/>
    </location>
</feature>
<dbReference type="PANTHER" id="PTHR45911">
    <property type="entry name" value="C2 DOMAIN-CONTAINING PROTEIN"/>
    <property type="match status" value="1"/>
</dbReference>
<dbReference type="GO" id="GO:0016020">
    <property type="term" value="C:membrane"/>
    <property type="evidence" value="ECO:0007669"/>
    <property type="project" value="TreeGrafter"/>
</dbReference>
<feature type="region of interest" description="Disordered" evidence="3">
    <location>
        <begin position="2085"/>
        <end position="2124"/>
    </location>
</feature>
<sequence length="2124" mass="238183">MDVYSPSRRRRRPIVSKQRPLPPVASNNQPRVGSPKENSDTTSDDGFTQNLADVALKPLPTYHNLRTYQLLVHEHTLALHTGDFVSRSGGHEGAGDQTLLWRQQRYARPRRQQFKPIGEHIALWASNELLAFQMARAKWVKRHRNRLNHGLQALNTGEKLTHIFPIHGILLTSAFYSLAAWLLQLHLHFHAGRWRGRFLRRPPTLQRFIQFAVDGTTHILFVLWHRVATVAAVTVQCAVRSHVARNRAHYLRRVRARHTAANTVQCAWRCYVARAERRRRLHHQAARILQCAWRCAAARREAARLLYNRSARTFVAAHVPAVVVATAQKIVHAAACRIQRVQRGRVARSGFRLVALQNATTRWATDPARGYLLYAKHQFFDAALVFEQCFGAGHRGSQRFWRAYATAHYYTYEATGDPFNLERALLGFQQLLPTTEADAFQWTCYCMHVQARFFRRDFGAAMALAADCLARAPPTLDKNWRATVLLVGAMVMLDSKSYDECRRYLEAVVALLPLSHVTELQVRFMLQLVYLRLAEARDCEIEAARKSAEEEKARRAKEARRAAKAAMHTNMERNSKDDHANTIHGADCDEEDAADNDDGGDTNEAAVADEPPDPEDQPAALTNPEVSHSPREILDAPSTPEMRSLTLPPVDASFNLSLALPDSATAPLSTPPEAVEAIDLTNPWKEKAATELALCFAIVELWPGFGCVLTQLAVLDMTIFRVYHGTLSDVAAEALLESAPAGAFLVHRKKKASRFVYVKVKWHEHHLTKFTSMQVAHEVTGYSHPQNLSPSDRSLLGFLQQLPPAAGIDIAKGLRASTPAPVYGPVVSTASAWVQTDHPWLTLAHLWDLVSAYVFSAYLAVHAPCYKQHKIEDIASAPVAAKGWHLPARKVTTIRREHRDVAEAYLLLAKAARGQHRNLDSLVLVQHAVRLDPRHECIRRAFVSKATAVFEPALRRLQKLDRLVGAALACDTYSASTVGSPQHEVLLLEALDREWFAPCATPDLLQRLLRSHIRAYTEGSCDAVHLDLARRAACRLEAAYRPTGPVPPMIPHTRALGPSVPLLKRTTVTKAKLSKPTLVRMPLMQVLEMAEVVYRARALPAAIDQLRHVVQRLAALPARPLYLHLTQMMHLRLAFLYEYVHRIDLALAEIERVRELCLTVGPRPPPLRWPMRMSYHLSPSEAQFLRGVLLEMAQRDGAHADFTPLHTELVRDVKKILDEEQRMVATSEFRSAHISGLIVTVGASQYLPLASPLHATLRVVVKCDGAAAATDDAPSWASMEPDWELQTVRIHVQSPHAQAIVRVLDRRHGRDTCLGHVVVPIESLLATGVVAPAPMTLRVPAIVPLRPCGRYPTLVLGFQLTTTKPTWSSSVLERRQVAFSLDDFLNQPFVWDRFAARFMGNGDHFLARPFLVQALRRHQPPYAANTIRCMLALARCDVAHGVNATALEWLQKAHAALLQLPAKVPALEDETIGLMQEVLLPNSRFLKQLREVQEHPLAHDYVRVASGDGDYFVDKDTGECLADQPLGFETNVAVKPRMQRIILFSPAMKQRIGAIRSDIQRRAALDADQWVALYDDIHGRMFYVSAVHTLQSFTQPAAYTMVADERTIYSVLLIQDLFRLRRLRVRIGLFMVAALKERAEARRIRAAKVPLNCLKVMIEYAEDLRAADRVSSDPFVTLRVSTNGSTVPPRVRRTSVQSSTLTPIWNELFHIPYAWLQHEADVPRPHPVLPNSSDSEDDDEILANVDVARVVKDLAINLVENEAADDGDDDDRSLILTVWDYDAPVRGRPETHDFLGLAVVPLDALDHGLPIPAELTLRDEDGYLSPRPRGSLNITVQWIAYSFPLPLRTAILAAIAVARLRRLAAVTYAKRAATIVAKPKPRLSDELRMLLELVDQKFHGALTKLADTIVMADQLQRLRQRLVDAQKGQATAEEEKHIELRLRAVMRDQFAIKRRALLDAKGELSSCLRSFAKITAAAVADYVASLRADVGTGERVALWLSQLGFRPGDGTAVTWQAPQADVGDTIVHSFDAIMEFVLIEKQQFVVWEAAVKGLVAETFMDGAWSFDMTKELAVCRKIEDTLLEERGVTPPPRDDPLEKERQHARQAKRLTKLTKQQAKFMKKP</sequence>
<dbReference type="GO" id="GO:0005509">
    <property type="term" value="F:calcium ion binding"/>
    <property type="evidence" value="ECO:0007669"/>
    <property type="project" value="TreeGrafter"/>
</dbReference>
<proteinExistence type="predicted"/>
<feature type="compositionally biased region" description="Basic and acidic residues" evidence="3">
    <location>
        <begin position="570"/>
        <end position="581"/>
    </location>
</feature>
<dbReference type="SMART" id="SM00015">
    <property type="entry name" value="IQ"/>
    <property type="match status" value="4"/>
</dbReference>
<evidence type="ECO:0000256" key="4">
    <source>
        <dbReference type="SAM" id="Phobius"/>
    </source>
</evidence>
<dbReference type="PROSITE" id="PS50004">
    <property type="entry name" value="C2"/>
    <property type="match status" value="1"/>
</dbReference>
<name>A0A1V9YP78_ACHHY</name>
<feature type="region of interest" description="Disordered" evidence="3">
    <location>
        <begin position="1"/>
        <end position="47"/>
    </location>
</feature>
<dbReference type="OrthoDB" id="73919at2759"/>
<gene>
    <name evidence="6" type="ORF">ACHHYP_08781</name>
</gene>
<evidence type="ECO:0000313" key="6">
    <source>
        <dbReference type="EMBL" id="OQR87491.1"/>
    </source>
</evidence>
<keyword evidence="4" id="KW-0472">Membrane</keyword>
<evidence type="ECO:0000256" key="1">
    <source>
        <dbReference type="ARBA" id="ARBA00022723"/>
    </source>
</evidence>
<dbReference type="InterPro" id="IPR000048">
    <property type="entry name" value="IQ_motif_EF-hand-BS"/>
</dbReference>
<dbReference type="SMART" id="SM00239">
    <property type="entry name" value="C2"/>
    <property type="match status" value="1"/>
</dbReference>
<keyword evidence="7" id="KW-1185">Reference proteome</keyword>
<feature type="transmembrane region" description="Helical" evidence="4">
    <location>
        <begin position="164"/>
        <end position="187"/>
    </location>
</feature>
<feature type="compositionally biased region" description="Acidic residues" evidence="3">
    <location>
        <begin position="588"/>
        <end position="601"/>
    </location>
</feature>
<dbReference type="Gene3D" id="2.60.40.150">
    <property type="entry name" value="C2 domain"/>
    <property type="match status" value="1"/>
</dbReference>
<dbReference type="InterPro" id="IPR036860">
    <property type="entry name" value="SH2_dom_sf"/>
</dbReference>
<keyword evidence="2" id="KW-0106">Calcium</keyword>
<dbReference type="Proteomes" id="UP000243579">
    <property type="component" value="Unassembled WGS sequence"/>
</dbReference>
<dbReference type="EMBL" id="JNBR01001439">
    <property type="protein sequence ID" value="OQR87491.1"/>
    <property type="molecule type" value="Genomic_DNA"/>
</dbReference>
<evidence type="ECO:0000313" key="7">
    <source>
        <dbReference type="Proteomes" id="UP000243579"/>
    </source>
</evidence>
<evidence type="ECO:0000259" key="5">
    <source>
        <dbReference type="PROSITE" id="PS50004"/>
    </source>
</evidence>
<reference evidence="6 7" key="1">
    <citation type="journal article" date="2014" name="Genome Biol. Evol.">
        <title>The secreted proteins of Achlya hypogyna and Thraustotheca clavata identify the ancestral oomycete secretome and reveal gene acquisitions by horizontal gene transfer.</title>
        <authorList>
            <person name="Misner I."/>
            <person name="Blouin N."/>
            <person name="Leonard G."/>
            <person name="Richards T.A."/>
            <person name="Lane C.E."/>
        </authorList>
    </citation>
    <scope>NUCLEOTIDE SEQUENCE [LARGE SCALE GENOMIC DNA]</scope>
    <source>
        <strain evidence="6 7">ATCC 48635</strain>
    </source>
</reference>
<dbReference type="CDD" id="cd00173">
    <property type="entry name" value="SH2"/>
    <property type="match status" value="1"/>
</dbReference>
<keyword evidence="4" id="KW-1133">Transmembrane helix</keyword>
<feature type="compositionally biased region" description="Basic and acidic residues" evidence="3">
    <location>
        <begin position="2085"/>
        <end position="2103"/>
    </location>
</feature>
<accession>A0A1V9YP78</accession>
<dbReference type="STRING" id="1202772.A0A1V9YP78"/>
<evidence type="ECO:0000256" key="2">
    <source>
        <dbReference type="ARBA" id="ARBA00022837"/>
    </source>
</evidence>
<dbReference type="InterPro" id="IPR000008">
    <property type="entry name" value="C2_dom"/>
</dbReference>
<dbReference type="InterPro" id="IPR035892">
    <property type="entry name" value="C2_domain_sf"/>
</dbReference>
<organism evidence="6 7">
    <name type="scientific">Achlya hypogyna</name>
    <name type="common">Oomycete</name>
    <name type="synonym">Protoachlya hypogyna</name>
    <dbReference type="NCBI Taxonomy" id="1202772"/>
    <lineage>
        <taxon>Eukaryota</taxon>
        <taxon>Sar</taxon>
        <taxon>Stramenopiles</taxon>
        <taxon>Oomycota</taxon>
        <taxon>Saprolegniomycetes</taxon>
        <taxon>Saprolegniales</taxon>
        <taxon>Achlyaceae</taxon>
        <taxon>Achlya</taxon>
    </lineage>
</organism>
<dbReference type="PANTHER" id="PTHR45911:SF4">
    <property type="entry name" value="MULTIPLE C2 AND TRANSMEMBRANE DOMAIN-CONTAINING PROTEIN"/>
    <property type="match status" value="1"/>
</dbReference>
<dbReference type="SUPFAM" id="SSF49562">
    <property type="entry name" value="C2 domain (Calcium/lipid-binding domain, CaLB)"/>
    <property type="match status" value="1"/>
</dbReference>
<feature type="domain" description="C2" evidence="5">
    <location>
        <begin position="1633"/>
        <end position="1815"/>
    </location>
</feature>
<protein>
    <recommendedName>
        <fullName evidence="5">C2 domain-containing protein</fullName>
    </recommendedName>
</protein>
<keyword evidence="4" id="KW-0812">Transmembrane</keyword>
<dbReference type="PROSITE" id="PS50096">
    <property type="entry name" value="IQ"/>
    <property type="match status" value="3"/>
</dbReference>
<dbReference type="Pfam" id="PF00168">
    <property type="entry name" value="C2"/>
    <property type="match status" value="3"/>
</dbReference>
<comment type="caution">
    <text evidence="6">The sequence shown here is derived from an EMBL/GenBank/DDBJ whole genome shotgun (WGS) entry which is preliminary data.</text>
</comment>
<keyword evidence="1" id="KW-0479">Metal-binding</keyword>